<accession>A0ABY5Q974</accession>
<feature type="compositionally biased region" description="Basic and acidic residues" evidence="1">
    <location>
        <begin position="17"/>
        <end position="26"/>
    </location>
</feature>
<reference evidence="2" key="1">
    <citation type="submission" date="2022-08" db="EMBL/GenBank/DDBJ databases">
        <authorList>
            <person name="Tian L."/>
        </authorList>
    </citation>
    <scope>NUCLEOTIDE SEQUENCE</scope>
    <source>
        <strain evidence="2">CM253</strain>
        <plasmid evidence="2">pshk1</plasmid>
    </source>
</reference>
<evidence type="ECO:0000256" key="1">
    <source>
        <dbReference type="SAM" id="MobiDB-lite"/>
    </source>
</evidence>
<sequence length="59" mass="6773">MAFRRTISQDELAQSQRDTDHGRHGTEYQPSRGGWFKAEAKPEPGQDKDSSGGRRWGRR</sequence>
<proteinExistence type="predicted"/>
<dbReference type="GeneID" id="95579060"/>
<gene>
    <name evidence="2" type="ORF">NRK68_36605</name>
</gene>
<feature type="region of interest" description="Disordered" evidence="1">
    <location>
        <begin position="1"/>
        <end position="59"/>
    </location>
</feature>
<keyword evidence="3" id="KW-1185">Reference proteome</keyword>
<name>A0ABY5Q974_9ACTN</name>
<protein>
    <submittedName>
        <fullName evidence="2">Uncharacterized protein</fullName>
    </submittedName>
</protein>
<dbReference type="EMBL" id="CP102517">
    <property type="protein sequence ID" value="UUY52779.1"/>
    <property type="molecule type" value="Genomic_DNA"/>
</dbReference>
<organism evidence="2 3">
    <name type="scientific">Streptomyces yangpuensis</name>
    <dbReference type="NCBI Taxonomy" id="1648182"/>
    <lineage>
        <taxon>Bacteria</taxon>
        <taxon>Bacillati</taxon>
        <taxon>Actinomycetota</taxon>
        <taxon>Actinomycetes</taxon>
        <taxon>Kitasatosporales</taxon>
        <taxon>Streptomycetaceae</taxon>
        <taxon>Streptomyces</taxon>
    </lineage>
</organism>
<feature type="compositionally biased region" description="Basic and acidic residues" evidence="1">
    <location>
        <begin position="38"/>
        <end position="52"/>
    </location>
</feature>
<geneLocation type="plasmid" evidence="2 3">
    <name>pshk1</name>
</geneLocation>
<dbReference type="RefSeq" id="WP_257858476.1">
    <property type="nucleotide sequence ID" value="NZ_CP102517.1"/>
</dbReference>
<evidence type="ECO:0000313" key="3">
    <source>
        <dbReference type="Proteomes" id="UP001057738"/>
    </source>
</evidence>
<dbReference type="Proteomes" id="UP001057738">
    <property type="component" value="Plasmid pshk1"/>
</dbReference>
<keyword evidence="2" id="KW-0614">Plasmid</keyword>
<evidence type="ECO:0000313" key="2">
    <source>
        <dbReference type="EMBL" id="UUY52779.1"/>
    </source>
</evidence>